<name>A0AA91AHA5_9GAMM</name>
<proteinExistence type="predicted"/>
<dbReference type="InterPro" id="IPR032877">
    <property type="entry name" value="Transposase_HTH"/>
</dbReference>
<dbReference type="AlphaFoldDB" id="A0AA91AHA5"/>
<comment type="caution">
    <text evidence="4">The sequence shown here is derived from an EMBL/GenBank/DDBJ whole genome shotgun (WGS) entry which is preliminary data.</text>
</comment>
<evidence type="ECO:0000259" key="3">
    <source>
        <dbReference type="Pfam" id="PF14690"/>
    </source>
</evidence>
<dbReference type="NCBIfam" id="NF033550">
    <property type="entry name" value="transpos_ISL3"/>
    <property type="match status" value="1"/>
</dbReference>
<dbReference type="Pfam" id="PF13542">
    <property type="entry name" value="HTH_Tnp_ISL3"/>
    <property type="match status" value="1"/>
</dbReference>
<dbReference type="PANTHER" id="PTHR33498">
    <property type="entry name" value="TRANSPOSASE FOR INSERTION SEQUENCE ELEMENT IS1557"/>
    <property type="match status" value="1"/>
</dbReference>
<evidence type="ECO:0000259" key="1">
    <source>
        <dbReference type="Pfam" id="PF01610"/>
    </source>
</evidence>
<dbReference type="Pfam" id="PF14690">
    <property type="entry name" value="Zn_ribbon_ISL3"/>
    <property type="match status" value="1"/>
</dbReference>
<protein>
    <submittedName>
        <fullName evidence="4">ISL3 family transposase</fullName>
    </submittedName>
</protein>
<feature type="domain" description="Transposase IS204/IS1001/IS1096/IS1165 zinc-finger" evidence="3">
    <location>
        <begin position="34"/>
        <end position="77"/>
    </location>
</feature>
<accession>A0AA91AHA5</accession>
<sequence>MIDILQLEGVHPIDCRNEDGCIVITIQPSGDHLVTCPECSGRLYKHGQRINHFADIPIQMQPVKIEVVRTRYRCSECKSIITPHLNFLDEKRRATNRLIQHIRKHCLERTFTQLAEDTGLVVNTIKNITLDFVEELERHVKLETPTIMGFEEIMLMGSYRCVITNLAMNSLYYMLPERTQDTLVPYFAKLPDADKVEWICSDMWQPFKKLFRIYLPNAKLVVDKFHVVRMASRALETEHKNLQSSLDRDARLNMKKHLRWLLLKRPNALTEEQLEVLAQLETLHPEFKQAYDLKERFYDIYEASSKDDAIQRFYDWENNIPKHLKSFRDVAKTVNNNFEDIFTYWEAPIRITNAYTEGHNGITKVANRMGRGYTFEVLRAKMLYNKVARSITTLTTQLTSSKPIKGHEGLGAFSTKQEKIKLEYGAYIPTLVELYGDDKDLDEELISTIS</sequence>
<dbReference type="InterPro" id="IPR047951">
    <property type="entry name" value="Transpos_ISL3"/>
</dbReference>
<evidence type="ECO:0000313" key="4">
    <source>
        <dbReference type="EMBL" id="MQW93032.1"/>
    </source>
</evidence>
<dbReference type="Pfam" id="PF01610">
    <property type="entry name" value="DDE_Tnp_ISL3"/>
    <property type="match status" value="1"/>
</dbReference>
<dbReference type="RefSeq" id="WP_153389437.1">
    <property type="nucleotide sequence ID" value="NZ_WITK01000021.1"/>
</dbReference>
<evidence type="ECO:0000259" key="2">
    <source>
        <dbReference type="Pfam" id="PF13542"/>
    </source>
</evidence>
<feature type="domain" description="Transposase IS204/IS1001/IS1096/IS1165 DDE" evidence="1">
    <location>
        <begin position="162"/>
        <end position="381"/>
    </location>
</feature>
<dbReference type="InterPro" id="IPR029261">
    <property type="entry name" value="Transposase_Znf"/>
</dbReference>
<gene>
    <name evidence="4" type="ORF">GHJ48_11635</name>
</gene>
<dbReference type="PANTHER" id="PTHR33498:SF1">
    <property type="entry name" value="TRANSPOSASE FOR INSERTION SEQUENCE ELEMENT IS1557"/>
    <property type="match status" value="1"/>
</dbReference>
<reference evidence="4 5" key="1">
    <citation type="submission" date="2019-10" db="EMBL/GenBank/DDBJ databases">
        <authorList>
            <person name="Dong K."/>
        </authorList>
    </citation>
    <scope>NUCLEOTIDE SEQUENCE [LARGE SCALE GENOMIC DNA]</scope>
    <source>
        <strain evidence="5">dk771</strain>
    </source>
</reference>
<dbReference type="InterPro" id="IPR002560">
    <property type="entry name" value="Transposase_DDE"/>
</dbReference>
<dbReference type="Proteomes" id="UP000480556">
    <property type="component" value="Unassembled WGS sequence"/>
</dbReference>
<dbReference type="EMBL" id="WITK01000021">
    <property type="protein sequence ID" value="MQW93032.1"/>
    <property type="molecule type" value="Genomic_DNA"/>
</dbReference>
<organism evidence="4 5">
    <name type="scientific">Acinetobacter wanghuae</name>
    <dbReference type="NCBI Taxonomy" id="2662362"/>
    <lineage>
        <taxon>Bacteria</taxon>
        <taxon>Pseudomonadati</taxon>
        <taxon>Pseudomonadota</taxon>
        <taxon>Gammaproteobacteria</taxon>
        <taxon>Moraxellales</taxon>
        <taxon>Moraxellaceae</taxon>
        <taxon>Acinetobacter</taxon>
    </lineage>
</organism>
<evidence type="ECO:0000313" key="5">
    <source>
        <dbReference type="Proteomes" id="UP000480556"/>
    </source>
</evidence>
<feature type="domain" description="Transposase IS204/IS1001/IS1096/IS1165 helix-turn-helix" evidence="2">
    <location>
        <begin position="84"/>
        <end position="131"/>
    </location>
</feature>